<dbReference type="PANTHER" id="PTHR13061:SF29">
    <property type="entry name" value="GAMMA CARBONIC ANHYDRASE-LIKE 1, MITOCHONDRIAL-RELATED"/>
    <property type="match status" value="1"/>
</dbReference>
<gene>
    <name evidence="5" type="ORF">GPA27_05370</name>
</gene>
<dbReference type="EMBL" id="WTVS01000008">
    <property type="protein sequence ID" value="NMF96813.1"/>
    <property type="molecule type" value="Genomic_DNA"/>
</dbReference>
<dbReference type="PANTHER" id="PTHR13061">
    <property type="entry name" value="DYNACTIN SUBUNIT P25"/>
    <property type="match status" value="1"/>
</dbReference>
<evidence type="ECO:0000256" key="3">
    <source>
        <dbReference type="ARBA" id="ARBA00023315"/>
    </source>
</evidence>
<evidence type="ECO:0000256" key="4">
    <source>
        <dbReference type="SAM" id="Phobius"/>
    </source>
</evidence>
<accession>A0ABX1NBY5</accession>
<dbReference type="Pfam" id="PF00132">
    <property type="entry name" value="Hexapep"/>
    <property type="match status" value="1"/>
</dbReference>
<protein>
    <submittedName>
        <fullName evidence="5">Acyltransferase</fullName>
    </submittedName>
</protein>
<feature type="transmembrane region" description="Helical" evidence="4">
    <location>
        <begin position="82"/>
        <end position="99"/>
    </location>
</feature>
<comment type="caution">
    <text evidence="5">The sequence shown here is derived from an EMBL/GenBank/DDBJ whole genome shotgun (WGS) entry which is preliminary data.</text>
</comment>
<feature type="transmembrane region" description="Helical" evidence="4">
    <location>
        <begin position="41"/>
        <end position="62"/>
    </location>
</feature>
<dbReference type="GO" id="GO:0016746">
    <property type="term" value="F:acyltransferase activity"/>
    <property type="evidence" value="ECO:0007669"/>
    <property type="project" value="UniProtKB-KW"/>
</dbReference>
<keyword evidence="4" id="KW-0812">Transmembrane</keyword>
<dbReference type="InterPro" id="IPR011004">
    <property type="entry name" value="Trimer_LpxA-like_sf"/>
</dbReference>
<dbReference type="Proteomes" id="UP000634522">
    <property type="component" value="Unassembled WGS sequence"/>
</dbReference>
<dbReference type="InterPro" id="IPR050484">
    <property type="entry name" value="Transf_Hexapept/Carb_Anhydrase"/>
</dbReference>
<keyword evidence="4" id="KW-0472">Membrane</keyword>
<reference evidence="5 6" key="1">
    <citation type="submission" date="2019-12" db="EMBL/GenBank/DDBJ databases">
        <title>Comparative genomics gives insights into the taxonomy of the Azoarcus-Aromatoleum group and reveals separate origins of nif in the plant-associated Azoarcus and non-plant-associated Aromatoleum sub-groups.</title>
        <authorList>
            <person name="Lafos M."/>
            <person name="Maluk M."/>
            <person name="Batista M."/>
            <person name="Junghare M."/>
            <person name="Carmona M."/>
            <person name="Faoro H."/>
            <person name="Cruz L.M."/>
            <person name="Battistoni F."/>
            <person name="De Souza E."/>
            <person name="Pedrosa F."/>
            <person name="Chen W.-M."/>
            <person name="Poole P.S."/>
            <person name="Dixon R.A."/>
            <person name="James E.K."/>
        </authorList>
    </citation>
    <scope>NUCLEOTIDE SEQUENCE [LARGE SCALE GENOMIC DNA]</scope>
    <source>
        <strain evidence="5 6">T</strain>
    </source>
</reference>
<dbReference type="Gene3D" id="2.160.10.10">
    <property type="entry name" value="Hexapeptide repeat proteins"/>
    <property type="match status" value="1"/>
</dbReference>
<keyword evidence="4" id="KW-1133">Transmembrane helix</keyword>
<name>A0ABX1NBY5_9RHOO</name>
<evidence type="ECO:0000256" key="2">
    <source>
        <dbReference type="ARBA" id="ARBA00022737"/>
    </source>
</evidence>
<evidence type="ECO:0000313" key="6">
    <source>
        <dbReference type="Proteomes" id="UP000634522"/>
    </source>
</evidence>
<dbReference type="PROSITE" id="PS00101">
    <property type="entry name" value="HEXAPEP_TRANSFERASES"/>
    <property type="match status" value="1"/>
</dbReference>
<proteinExistence type="predicted"/>
<keyword evidence="1" id="KW-0808">Transferase</keyword>
<evidence type="ECO:0000313" key="5">
    <source>
        <dbReference type="EMBL" id="NMF96813.1"/>
    </source>
</evidence>
<keyword evidence="2" id="KW-0677">Repeat</keyword>
<evidence type="ECO:0000256" key="1">
    <source>
        <dbReference type="ARBA" id="ARBA00022679"/>
    </source>
</evidence>
<dbReference type="InterPro" id="IPR001451">
    <property type="entry name" value="Hexapep"/>
</dbReference>
<dbReference type="InterPro" id="IPR018357">
    <property type="entry name" value="Hexapep_transf_CS"/>
</dbReference>
<organism evidence="5 6">
    <name type="scientific">Aromatoleum toluolicum</name>
    <dbReference type="NCBI Taxonomy" id="90060"/>
    <lineage>
        <taxon>Bacteria</taxon>
        <taxon>Pseudomonadati</taxon>
        <taxon>Pseudomonadota</taxon>
        <taxon>Betaproteobacteria</taxon>
        <taxon>Rhodocyclales</taxon>
        <taxon>Rhodocyclaceae</taxon>
        <taxon>Aromatoleum</taxon>
    </lineage>
</organism>
<dbReference type="SUPFAM" id="SSF51161">
    <property type="entry name" value="Trimeric LpxA-like enzymes"/>
    <property type="match status" value="1"/>
</dbReference>
<sequence length="218" mass="23270">MRKIGVSQILIFLILVAGAAAGAVLATSTLAGKLPLGDFRGVVLCGIFVITFYVLAIVAYRLFLSVMPLREGDIAPGSRDEFTYNVYVLFFLLLFYPITRNHVLPVPLMRVIYLALGARLGKDTYSAGVILDPILTEVGSNTIIGHDAVLFSHAMEGERLAHAKIRIGSKVTVGAKSIVMSGVTIEDGAIIAAGSVVTKGIHVHAGEVWGGNPARRLR</sequence>
<keyword evidence="3 5" id="KW-0012">Acyltransferase</keyword>
<dbReference type="RefSeq" id="WP_169138340.1">
    <property type="nucleotide sequence ID" value="NZ_WTVS01000008.1"/>
</dbReference>
<keyword evidence="6" id="KW-1185">Reference proteome</keyword>